<gene>
    <name evidence="1" type="ORF">PENARI_c001G07065</name>
</gene>
<dbReference type="Proteomes" id="UP000177622">
    <property type="component" value="Unassembled WGS sequence"/>
</dbReference>
<evidence type="ECO:0000313" key="2">
    <source>
        <dbReference type="Proteomes" id="UP000177622"/>
    </source>
</evidence>
<comment type="caution">
    <text evidence="1">The sequence shown here is derived from an EMBL/GenBank/DDBJ whole genome shotgun (WGS) entry which is preliminary data.</text>
</comment>
<dbReference type="EMBL" id="LXJU01000001">
    <property type="protein sequence ID" value="OGE57936.1"/>
    <property type="molecule type" value="Genomic_DNA"/>
</dbReference>
<organism evidence="1 2">
    <name type="scientific">Penicillium arizonense</name>
    <dbReference type="NCBI Taxonomy" id="1835702"/>
    <lineage>
        <taxon>Eukaryota</taxon>
        <taxon>Fungi</taxon>
        <taxon>Dikarya</taxon>
        <taxon>Ascomycota</taxon>
        <taxon>Pezizomycotina</taxon>
        <taxon>Eurotiomycetes</taxon>
        <taxon>Eurotiomycetidae</taxon>
        <taxon>Eurotiales</taxon>
        <taxon>Aspergillaceae</taxon>
        <taxon>Penicillium</taxon>
    </lineage>
</organism>
<keyword evidence="2" id="KW-1185">Reference proteome</keyword>
<dbReference type="OrthoDB" id="6499973at2759"/>
<sequence>MELRATSFSWKFHHEDWDTPWQSQSGDFPAHETDLEHMNRQRLFKIQSWFRLASCEATQLLREEFNRWPWGYTIYRTVYTPESDIQWEAAADAIRANIFATLDWALQHGRRQDKQAHRLLRDGYRSLVFKDKANLEGASIDQVREQFKAFVTSDPGAFGTRFRWCLVIDEEALQSFIRHPQPAEFCELLQPDGIEKNGAWVTVVDPVFELDTKPRRGKRSYRGYMRCHLNRLESLAWAGCVNHMSEIIHQGPDGIPWFEDNI</sequence>
<dbReference type="GeneID" id="34571419"/>
<dbReference type="RefSeq" id="XP_022493359.1">
    <property type="nucleotide sequence ID" value="XM_022626685.1"/>
</dbReference>
<dbReference type="AlphaFoldDB" id="A0A1F5LY19"/>
<name>A0A1F5LY19_PENAI</name>
<protein>
    <submittedName>
        <fullName evidence="1">Uncharacterized protein</fullName>
    </submittedName>
</protein>
<accession>A0A1F5LY19</accession>
<dbReference type="STRING" id="1835702.A0A1F5LY19"/>
<proteinExistence type="predicted"/>
<reference evidence="1 2" key="1">
    <citation type="journal article" date="2016" name="Sci. Rep.">
        <title>Penicillium arizonense, a new, genome sequenced fungal species, reveals a high chemical diversity in secreted metabolites.</title>
        <authorList>
            <person name="Grijseels S."/>
            <person name="Nielsen J.C."/>
            <person name="Randelovic M."/>
            <person name="Nielsen J."/>
            <person name="Nielsen K.F."/>
            <person name="Workman M."/>
            <person name="Frisvad J.C."/>
        </authorList>
    </citation>
    <scope>NUCLEOTIDE SEQUENCE [LARGE SCALE GENOMIC DNA]</scope>
    <source>
        <strain evidence="1 2">CBS 141311</strain>
    </source>
</reference>
<evidence type="ECO:0000313" key="1">
    <source>
        <dbReference type="EMBL" id="OGE57936.1"/>
    </source>
</evidence>